<name>A0A078AW83_STYLE</name>
<feature type="compositionally biased region" description="Polar residues" evidence="1">
    <location>
        <begin position="759"/>
        <end position="774"/>
    </location>
</feature>
<feature type="region of interest" description="Disordered" evidence="1">
    <location>
        <begin position="710"/>
        <end position="782"/>
    </location>
</feature>
<protein>
    <submittedName>
        <fullName evidence="2">Uncharacterized protein</fullName>
    </submittedName>
</protein>
<proteinExistence type="predicted"/>
<reference evidence="2 3" key="1">
    <citation type="submission" date="2014-06" db="EMBL/GenBank/DDBJ databases">
        <authorList>
            <person name="Swart Estienne"/>
        </authorList>
    </citation>
    <scope>NUCLEOTIDE SEQUENCE [LARGE SCALE GENOMIC DNA]</scope>
    <source>
        <strain evidence="2 3">130c</strain>
    </source>
</reference>
<dbReference type="Proteomes" id="UP000039865">
    <property type="component" value="Unassembled WGS sequence"/>
</dbReference>
<dbReference type="PANTHER" id="PTHR38150">
    <property type="entry name" value="EF-HAND DOMAIN-CONTAINING PROTEIN"/>
    <property type="match status" value="1"/>
</dbReference>
<accession>A0A078AW83</accession>
<feature type="compositionally biased region" description="Basic and acidic residues" evidence="1">
    <location>
        <begin position="353"/>
        <end position="365"/>
    </location>
</feature>
<evidence type="ECO:0000313" key="2">
    <source>
        <dbReference type="EMBL" id="CDW86394.1"/>
    </source>
</evidence>
<organism evidence="2 3">
    <name type="scientific">Stylonychia lemnae</name>
    <name type="common">Ciliate</name>
    <dbReference type="NCBI Taxonomy" id="5949"/>
    <lineage>
        <taxon>Eukaryota</taxon>
        <taxon>Sar</taxon>
        <taxon>Alveolata</taxon>
        <taxon>Ciliophora</taxon>
        <taxon>Intramacronucleata</taxon>
        <taxon>Spirotrichea</taxon>
        <taxon>Stichotrichia</taxon>
        <taxon>Sporadotrichida</taxon>
        <taxon>Oxytrichidae</taxon>
        <taxon>Stylonychinae</taxon>
        <taxon>Stylonychia</taxon>
    </lineage>
</organism>
<dbReference type="InParanoid" id="A0A078AW83"/>
<keyword evidence="3" id="KW-1185">Reference proteome</keyword>
<dbReference type="PANTHER" id="PTHR38150:SF1">
    <property type="entry name" value="PFU DOMAIN-CONTAINING PROTEIN"/>
    <property type="match status" value="1"/>
</dbReference>
<feature type="compositionally biased region" description="Basic and acidic residues" evidence="1">
    <location>
        <begin position="710"/>
        <end position="724"/>
    </location>
</feature>
<gene>
    <name evidence="2" type="primary">Contig17070.g18187</name>
    <name evidence="2" type="ORF">STYLEM_15488</name>
</gene>
<dbReference type="AlphaFoldDB" id="A0A078AW83"/>
<evidence type="ECO:0000256" key="1">
    <source>
        <dbReference type="SAM" id="MobiDB-lite"/>
    </source>
</evidence>
<feature type="region of interest" description="Disordered" evidence="1">
    <location>
        <begin position="625"/>
        <end position="645"/>
    </location>
</feature>
<dbReference type="EMBL" id="CCKQ01014608">
    <property type="protein sequence ID" value="CDW86394.1"/>
    <property type="molecule type" value="Genomic_DNA"/>
</dbReference>
<evidence type="ECO:0000313" key="3">
    <source>
        <dbReference type="Proteomes" id="UP000039865"/>
    </source>
</evidence>
<feature type="region of interest" description="Disordered" evidence="1">
    <location>
        <begin position="353"/>
        <end position="374"/>
    </location>
</feature>
<sequence>MNTFYFFIDVDELDAYSKSLKKISQNQGKRNDPSNKENKTGYYQLDLSDDENNNSHLQSMHQLRNKNFSPIQERVGTQLSLDTNYYHTKLGLNPNRTQQMQGQLLKNQDERITKVKQVDSPIEVKDSQKLKSRLTSNYVSKNPQSQQSYYSKPGGSMVSKYQQLTRTKQNLPSPIASKIQKIQDSKSSMYLNSDLEMSKDFSQGGFSDKSVTQCKDFKVAYQKLQDKFLKSATTLKSFKGPSATKLILNSQSMTQFVEKRDKSRQQKQNNNQTTDIYNRLYKEKDRYFELKKIGNNVKLDEDMTECTFSPNSGKKKKDKNRSFNQLYQDILKSQHKSMLNLEKLRKERIEKEIRNFSQERSKSNDKSAMSPSKLSQKLYEKGLEKLNEKKQLANTKDMSRIDKNYTFKPILGEKTNNYAYQKNPNRKGQNVNEALYQDGLKFYKAQMTPKARPDFESPRTNEKSKKYFEKHLDKTIMEGLGKLEFNELNGLTVFDLFDLMRILKYASNDDRQKVSEAFKLISNGAYLGFDEIKTIVCGIEGLYIESFMKDMQIMIPNKKLGASTVYQLDTEENFERMMAQLRHFKINKFQFEYQHKLSEKKQQQLSPVGQFRPTLSKKSVLIEKKKEKSLGGSQERSRSLMERGRQYEKTKLKKIEEKLERELANCTFRPQTINYSFQDPNILSRHNPDDKYKKQFLNVIHKIGLREGEKRDKTTEEVQFEKQKQQCTFKPSINKPRQSKHRQQPRYLESRTQQKSRESSASPQKQQSQRNVTPFSLDKSKIDSPVQLSGRCSIDNISEQRRREIIKRNLIHPSLEDSGQGPIQISQPPLLYLEVNISEGLQARLMVFDNDNHEEVVEVFSDYYSIGGAKKTRLQEIVKMQLAKILQNIGEAVDEEEESHMDIKNS</sequence>